<evidence type="ECO:0000256" key="1">
    <source>
        <dbReference type="ARBA" id="ARBA00022729"/>
    </source>
</evidence>
<proteinExistence type="predicted"/>
<name>A0A3L5TVA8_MYTGA</name>
<evidence type="ECO:0000313" key="5">
    <source>
        <dbReference type="EMBL" id="OPL33881.1"/>
    </source>
</evidence>
<feature type="chain" id="PRO_5018257242" description="UMOD/GP2/OIT3-like D8C domain-containing protein" evidence="3">
    <location>
        <begin position="21"/>
        <end position="245"/>
    </location>
</feature>
<keyword evidence="2" id="KW-1015">Disulfide bond</keyword>
<evidence type="ECO:0000256" key="3">
    <source>
        <dbReference type="SAM" id="SignalP"/>
    </source>
</evidence>
<keyword evidence="1 3" id="KW-0732">Signal</keyword>
<dbReference type="Pfam" id="PF23283">
    <property type="entry name" value="D8C_UMOD"/>
    <property type="match status" value="1"/>
</dbReference>
<dbReference type="Proteomes" id="UP000266721">
    <property type="component" value="Unassembled WGS sequence"/>
</dbReference>
<dbReference type="AlphaFoldDB" id="A0A3L5TVA8"/>
<feature type="signal peptide" evidence="3">
    <location>
        <begin position="1"/>
        <end position="20"/>
    </location>
</feature>
<evidence type="ECO:0000313" key="6">
    <source>
        <dbReference type="Proteomes" id="UP000266721"/>
    </source>
</evidence>
<sequence length="245" mass="27154">MEKLYKLVLIFGLPFVSCESDPCMTGNYEVLNDWERSVNNAHGSLCDFSLSNGWYRPISLVGNTMPTECPVNGFKCGTSVPIWMNGSYPLLGETIDVVACASHYNGDCCVDAYDIQVKNCGEYYVYNLKKTVGCRQAYCFGTEVKCAVGETSDNGGFTPGCEFDPCHPINYKVLNGEVKRSSNYTLQPDDNAIEDSRLITGWYKIDSATGNDIVNESVSMGQCGTLYPVWMLDTKLYTVYASNIF</sequence>
<evidence type="ECO:0000259" key="4">
    <source>
        <dbReference type="Pfam" id="PF23283"/>
    </source>
</evidence>
<comment type="caution">
    <text evidence="5">The sequence shown here is derived from an EMBL/GenBank/DDBJ whole genome shotgun (WGS) entry which is preliminary data.</text>
</comment>
<keyword evidence="6" id="KW-1185">Reference proteome</keyword>
<feature type="domain" description="UMOD/GP2/OIT3-like D8C" evidence="4">
    <location>
        <begin position="64"/>
        <end position="139"/>
    </location>
</feature>
<organism evidence="5 6">
    <name type="scientific">Mytilus galloprovincialis</name>
    <name type="common">Mediterranean mussel</name>
    <dbReference type="NCBI Taxonomy" id="29158"/>
    <lineage>
        <taxon>Eukaryota</taxon>
        <taxon>Metazoa</taxon>
        <taxon>Spiralia</taxon>
        <taxon>Lophotrochozoa</taxon>
        <taxon>Mollusca</taxon>
        <taxon>Bivalvia</taxon>
        <taxon>Autobranchia</taxon>
        <taxon>Pteriomorphia</taxon>
        <taxon>Mytilida</taxon>
        <taxon>Mytiloidea</taxon>
        <taxon>Mytilidae</taxon>
        <taxon>Mytilinae</taxon>
        <taxon>Mytilus</taxon>
    </lineage>
</organism>
<evidence type="ECO:0000256" key="2">
    <source>
        <dbReference type="ARBA" id="ARBA00023157"/>
    </source>
</evidence>
<gene>
    <name evidence="5" type="ORF">AM593_00768</name>
</gene>
<protein>
    <recommendedName>
        <fullName evidence="4">UMOD/GP2/OIT3-like D8C domain-containing protein</fullName>
    </recommendedName>
</protein>
<dbReference type="EMBL" id="KV581229">
    <property type="protein sequence ID" value="OPL33881.1"/>
    <property type="molecule type" value="Genomic_DNA"/>
</dbReference>
<accession>A0A3L5TVA8</accession>
<feature type="non-terminal residue" evidence="5">
    <location>
        <position position="1"/>
    </location>
</feature>
<reference evidence="5 6" key="1">
    <citation type="journal article" date="2016" name="PLoS ONE">
        <title>A First Insight into the Genome of the Filter-Feeder Mussel Mytilus galloprovincialis.</title>
        <authorList>
            <person name="Murgarella M."/>
            <person name="Puiu D."/>
            <person name="Novoa B."/>
            <person name="Figueras A."/>
            <person name="Posada D."/>
            <person name="Canchaya C."/>
        </authorList>
    </citation>
    <scope>NUCLEOTIDE SEQUENCE [LARGE SCALE GENOMIC DNA]</scope>
    <source>
        <tissue evidence="5">Muscle</tissue>
    </source>
</reference>
<dbReference type="InterPro" id="IPR057774">
    <property type="entry name" value="D8C_UMOD/GP2/OIT3-like"/>
</dbReference>